<dbReference type="GO" id="GO:2001070">
    <property type="term" value="F:starch binding"/>
    <property type="evidence" value="ECO:0007669"/>
    <property type="project" value="InterPro"/>
</dbReference>
<keyword evidence="9" id="KW-0119">Carbohydrate metabolism</keyword>
<dbReference type="SMART" id="SM01065">
    <property type="entry name" value="CBM_2"/>
    <property type="match status" value="1"/>
</dbReference>
<accession>A0A4P6ZF84</accession>
<comment type="similarity">
    <text evidence="3">Belongs to the disproportionating enzyme family.</text>
</comment>
<dbReference type="SUPFAM" id="SSF51445">
    <property type="entry name" value="(Trans)glycosidases"/>
    <property type="match status" value="1"/>
</dbReference>
<proteinExistence type="inferred from homology"/>
<evidence type="ECO:0000256" key="8">
    <source>
        <dbReference type="ARBA" id="ARBA00022679"/>
    </source>
</evidence>
<sequence>MKLYLNINFRTKVGENLQVCVFEHGGAEGKIHPLQYTDNGNWSAELDYFSKSISYKYQLIDNKGIILDEEFSLHHLNFSHNYDEFVICDFWNAKNFPENYLNNKILKNKLRHFKAEKISVLKKHTHLFRLEAPVYHPNWKVVILGNCEELGNWQYLKTVPMLQTDFGIWEAAVDIEQDQMIQYKYGLMNADSGEVFDIEYGDNRWTLPNTEKNVLQIQADHFFKFKSHEMYHAAGVAVPVFSLRTENGFGVGEFPDLKNLADWAKKTNLSILQILPINDTTANYAWTDSYPYAAISVYALHPQYLSVEKLEYPLSKDLVQEFKAEKEALNALSLIDYEQMISGKWKYITIIFEAHKEEILKDRNFKKFIKENEDWLIPYAAFCVLRDKYKTPNFNDWKTHRKYIAGKIAPFFLPKNKEYENSMLHSWVQYQLHLQLKDAIDYTHDLGISVKGDLPIGIYRYSVEAWAEPELFGMDFQAGAPPDQFTDLGQNWEFPTYNWEAMKEDGYCWWKNRFKALEQYFDAMRIDHILGFFRIWRMPMSATQGILGYFYPAVPVKAEEFSARGISFNEDRYCKPFINDQILWDYFGEERDGIRNRFMNSHFDGTYSFKEEFDTQRKLADYFKTNPVGSAGERLISLAANVLFLKEQLSEKQVVYHPRFNIEKTESYHYLNEAEKRKISDLYVDYFFKRQDGLWYEKAMEKLPVILNATDMLICGEDLGLVPESVPVVMDRLGITALKVQRMPSDNIPWYNPKNADYMNVVTASSHDSSTLRQWWHEDRGLTQKYFHEQLGQYGTAPWNLEPQLAEMIMKQHLFNNAMLAIFPIQEFLATEKELTNPNMDEERINNPAVFPHYWRYRMHLKVEELLNHDNFNQKIAGWIADANRI</sequence>
<gene>
    <name evidence="13" type="primary">malQ</name>
    <name evidence="13" type="ORF">NBC122_01452</name>
</gene>
<keyword evidence="6" id="KW-0963">Cytoplasm</keyword>
<evidence type="ECO:0000256" key="3">
    <source>
        <dbReference type="ARBA" id="ARBA00005684"/>
    </source>
</evidence>
<evidence type="ECO:0000313" key="13">
    <source>
        <dbReference type="EMBL" id="QBO58273.1"/>
    </source>
</evidence>
<dbReference type="Proteomes" id="UP000294419">
    <property type="component" value="Chromosome"/>
</dbReference>
<evidence type="ECO:0000256" key="5">
    <source>
        <dbReference type="ARBA" id="ARBA00020295"/>
    </source>
</evidence>
<comment type="catalytic activity">
    <reaction evidence="1">
        <text>Transfers a segment of a (1-&gt;4)-alpha-D-glucan to a new position in an acceptor, which may be glucose or a (1-&gt;4)-alpha-D-glucan.</text>
        <dbReference type="EC" id="2.4.1.25"/>
    </reaction>
</comment>
<dbReference type="Gene3D" id="3.20.20.80">
    <property type="entry name" value="Glycosidases"/>
    <property type="match status" value="2"/>
</dbReference>
<evidence type="ECO:0000256" key="10">
    <source>
        <dbReference type="ARBA" id="ARBA00031423"/>
    </source>
</evidence>
<evidence type="ECO:0000256" key="2">
    <source>
        <dbReference type="ARBA" id="ARBA00004496"/>
    </source>
</evidence>
<dbReference type="Gene3D" id="2.60.40.10">
    <property type="entry name" value="Immunoglobulins"/>
    <property type="match status" value="1"/>
</dbReference>
<dbReference type="InterPro" id="IPR013783">
    <property type="entry name" value="Ig-like_fold"/>
</dbReference>
<evidence type="ECO:0000256" key="9">
    <source>
        <dbReference type="ARBA" id="ARBA00023277"/>
    </source>
</evidence>
<dbReference type="PANTHER" id="PTHR32518">
    <property type="match status" value="1"/>
</dbReference>
<dbReference type="Pfam" id="PF00686">
    <property type="entry name" value="CBM_20"/>
    <property type="match status" value="1"/>
</dbReference>
<dbReference type="InterPro" id="IPR013784">
    <property type="entry name" value="Carb-bd-like_fold"/>
</dbReference>
<evidence type="ECO:0000256" key="6">
    <source>
        <dbReference type="ARBA" id="ARBA00022490"/>
    </source>
</evidence>
<evidence type="ECO:0000256" key="11">
    <source>
        <dbReference type="ARBA" id="ARBA00031501"/>
    </source>
</evidence>
<dbReference type="Pfam" id="PF02446">
    <property type="entry name" value="Glyco_hydro_77"/>
    <property type="match status" value="1"/>
</dbReference>
<dbReference type="AlphaFoldDB" id="A0A4P6ZF84"/>
<comment type="subcellular location">
    <subcellularLocation>
        <location evidence="2">Cytoplasm</location>
    </subcellularLocation>
</comment>
<name>A0A4P6ZF84_9FLAO</name>
<evidence type="ECO:0000256" key="4">
    <source>
        <dbReference type="ARBA" id="ARBA00012560"/>
    </source>
</evidence>
<dbReference type="OrthoDB" id="9811841at2"/>
<evidence type="ECO:0000259" key="12">
    <source>
        <dbReference type="PROSITE" id="PS51166"/>
    </source>
</evidence>
<dbReference type="RefSeq" id="WP_133439721.1">
    <property type="nucleotide sequence ID" value="NZ_CP037954.1"/>
</dbReference>
<keyword evidence="8 13" id="KW-0808">Transferase</keyword>
<dbReference type="KEGG" id="csal:NBC122_01452"/>
<dbReference type="InterPro" id="IPR002044">
    <property type="entry name" value="CBM20"/>
</dbReference>
<keyword evidence="7 13" id="KW-0328">Glycosyltransferase</keyword>
<dbReference type="GO" id="GO:0004134">
    <property type="term" value="F:4-alpha-glucanotransferase activity"/>
    <property type="evidence" value="ECO:0007669"/>
    <property type="project" value="UniProtKB-EC"/>
</dbReference>
<dbReference type="EMBL" id="CP037954">
    <property type="protein sequence ID" value="QBO58273.1"/>
    <property type="molecule type" value="Genomic_DNA"/>
</dbReference>
<protein>
    <recommendedName>
        <fullName evidence="5">4-alpha-glucanotransferase</fullName>
        <ecNumber evidence="4">2.4.1.25</ecNumber>
    </recommendedName>
    <alternativeName>
        <fullName evidence="10">Amylomaltase</fullName>
    </alternativeName>
    <alternativeName>
        <fullName evidence="11">Disproportionating enzyme</fullName>
    </alternativeName>
</protein>
<dbReference type="GO" id="GO:0005737">
    <property type="term" value="C:cytoplasm"/>
    <property type="evidence" value="ECO:0007669"/>
    <property type="project" value="UniProtKB-SubCell"/>
</dbReference>
<feature type="domain" description="CBM20" evidence="12">
    <location>
        <begin position="118"/>
        <end position="227"/>
    </location>
</feature>
<keyword evidence="14" id="KW-1185">Reference proteome</keyword>
<evidence type="ECO:0000256" key="7">
    <source>
        <dbReference type="ARBA" id="ARBA00022676"/>
    </source>
</evidence>
<evidence type="ECO:0000256" key="1">
    <source>
        <dbReference type="ARBA" id="ARBA00000439"/>
    </source>
</evidence>
<dbReference type="SUPFAM" id="SSF49452">
    <property type="entry name" value="Starch-binding domain-like"/>
    <property type="match status" value="1"/>
</dbReference>
<dbReference type="EC" id="2.4.1.25" evidence="4"/>
<reference evidence="13 14" key="1">
    <citation type="submission" date="2019-03" db="EMBL/GenBank/DDBJ databases">
        <authorList>
            <person name="Kim H."/>
            <person name="Yu S.-M."/>
        </authorList>
    </citation>
    <scope>NUCLEOTIDE SEQUENCE [LARGE SCALE GENOMIC DNA]</scope>
    <source>
        <strain evidence="13 14">NBC122</strain>
    </source>
</reference>
<dbReference type="PANTHER" id="PTHR32518:SF3">
    <property type="entry name" value="4-ALPHA-GLUCANOTRANSFERASE"/>
    <property type="match status" value="1"/>
</dbReference>
<dbReference type="InterPro" id="IPR003385">
    <property type="entry name" value="Glyco_hydro_77"/>
</dbReference>
<dbReference type="GO" id="GO:0005975">
    <property type="term" value="P:carbohydrate metabolic process"/>
    <property type="evidence" value="ECO:0007669"/>
    <property type="project" value="InterPro"/>
</dbReference>
<dbReference type="InterPro" id="IPR017853">
    <property type="entry name" value="GH"/>
</dbReference>
<evidence type="ECO:0000313" key="14">
    <source>
        <dbReference type="Proteomes" id="UP000294419"/>
    </source>
</evidence>
<organism evidence="13 14">
    <name type="scientific">Chryseobacterium salivictor</name>
    <dbReference type="NCBI Taxonomy" id="2547600"/>
    <lineage>
        <taxon>Bacteria</taxon>
        <taxon>Pseudomonadati</taxon>
        <taxon>Bacteroidota</taxon>
        <taxon>Flavobacteriia</taxon>
        <taxon>Flavobacteriales</taxon>
        <taxon>Weeksellaceae</taxon>
        <taxon>Chryseobacterium group</taxon>
        <taxon>Chryseobacterium</taxon>
    </lineage>
</organism>
<dbReference type="PROSITE" id="PS51166">
    <property type="entry name" value="CBM20"/>
    <property type="match status" value="1"/>
</dbReference>